<sequence length="409" mass="42689">MSRIFPFASALSAILVASPVLAQQPGGGAAPPPPAVTVMTVKAENVPVTFEYPARVSSSREVEVRAQVGGILLHRTFNEGSRVNEGDLLFEIDRRPFEAQVALAEAQLQQAQATQANARRTQERTQSLVRSGATSTATLDDATSQRLLADAAVAAAEAQLQTATLSLDYASVEAPAGGITSLEQVPEGSLLSTGDLLTRITQLDPAYVNFSAADSEAFSIRNMIEEGRAEGSLDQLTVTVRFGNGTNYAQKGKIDFTSSSIDQSTGTILSRAVLPNPDSQLLPGQFVRVEIEGIVVPDAVTIPTEALMQGPQGTFVYVLDDKNVAAVRPVTVGRELEGRLLIAEGLKPDDRVVTVGVIKVRPGSPVTPTDGQPAADGQPQAGGAQEGEAAPQQAAAGAQPGAARSEASQ</sequence>
<dbReference type="Gene3D" id="1.10.287.470">
    <property type="entry name" value="Helix hairpin bin"/>
    <property type="match status" value="1"/>
</dbReference>
<dbReference type="InterPro" id="IPR058627">
    <property type="entry name" value="MdtA-like_C"/>
</dbReference>
<dbReference type="Pfam" id="PF25967">
    <property type="entry name" value="RND-MFP_C"/>
    <property type="match status" value="1"/>
</dbReference>
<dbReference type="Pfam" id="PF25876">
    <property type="entry name" value="HH_MFP_RND"/>
    <property type="match status" value="1"/>
</dbReference>
<evidence type="ECO:0000313" key="10">
    <source>
        <dbReference type="Proteomes" id="UP000265750"/>
    </source>
</evidence>
<comment type="subcellular location">
    <subcellularLocation>
        <location evidence="1">Cell envelope</location>
    </subcellularLocation>
</comment>
<feature type="compositionally biased region" description="Low complexity" evidence="3">
    <location>
        <begin position="370"/>
        <end position="403"/>
    </location>
</feature>
<dbReference type="Gene3D" id="2.40.30.170">
    <property type="match status" value="1"/>
</dbReference>
<dbReference type="PANTHER" id="PTHR30158">
    <property type="entry name" value="ACRA/E-RELATED COMPONENT OF DRUG EFFLUX TRANSPORTER"/>
    <property type="match status" value="1"/>
</dbReference>
<dbReference type="InterPro" id="IPR058624">
    <property type="entry name" value="MdtA-like_HH"/>
</dbReference>
<feature type="domain" description="Multidrug resistance protein MdtA-like barrel-sandwich hybrid" evidence="6">
    <location>
        <begin position="60"/>
        <end position="200"/>
    </location>
</feature>
<evidence type="ECO:0000259" key="7">
    <source>
        <dbReference type="Pfam" id="PF25944"/>
    </source>
</evidence>
<dbReference type="NCBIfam" id="TIGR01730">
    <property type="entry name" value="RND_mfp"/>
    <property type="match status" value="1"/>
</dbReference>
<feature type="chain" id="PRO_5017259090" evidence="4">
    <location>
        <begin position="23"/>
        <end position="409"/>
    </location>
</feature>
<evidence type="ECO:0000259" key="8">
    <source>
        <dbReference type="Pfam" id="PF25967"/>
    </source>
</evidence>
<evidence type="ECO:0000313" key="9">
    <source>
        <dbReference type="EMBL" id="RIY01269.1"/>
    </source>
</evidence>
<dbReference type="GO" id="GO:0046677">
    <property type="term" value="P:response to antibiotic"/>
    <property type="evidence" value="ECO:0007669"/>
    <property type="project" value="TreeGrafter"/>
</dbReference>
<dbReference type="RefSeq" id="WP_119539398.1">
    <property type="nucleotide sequence ID" value="NZ_QYRN01000004.1"/>
</dbReference>
<protein>
    <submittedName>
        <fullName evidence="9">Efflux RND transporter periplasmic adaptor subunit</fullName>
    </submittedName>
</protein>
<organism evidence="9 10">
    <name type="scientific">Aureimonas flava</name>
    <dbReference type="NCBI Taxonomy" id="2320271"/>
    <lineage>
        <taxon>Bacteria</taxon>
        <taxon>Pseudomonadati</taxon>
        <taxon>Pseudomonadota</taxon>
        <taxon>Alphaproteobacteria</taxon>
        <taxon>Hyphomicrobiales</taxon>
        <taxon>Aurantimonadaceae</taxon>
        <taxon>Aureimonas</taxon>
    </lineage>
</organism>
<feature type="domain" description="Multidrug resistance protein MdtA-like C-terminal permuted SH3" evidence="8">
    <location>
        <begin position="298"/>
        <end position="356"/>
    </location>
</feature>
<keyword evidence="4" id="KW-0732">Signal</keyword>
<evidence type="ECO:0000259" key="6">
    <source>
        <dbReference type="Pfam" id="PF25917"/>
    </source>
</evidence>
<dbReference type="InterPro" id="IPR058626">
    <property type="entry name" value="MdtA-like_b-barrel"/>
</dbReference>
<accession>A0A3A1WJE1</accession>
<name>A0A3A1WJE1_9HYPH</name>
<comment type="caution">
    <text evidence="9">The sequence shown here is derived from an EMBL/GenBank/DDBJ whole genome shotgun (WGS) entry which is preliminary data.</text>
</comment>
<proteinExistence type="inferred from homology"/>
<dbReference type="GO" id="GO:0030313">
    <property type="term" value="C:cell envelope"/>
    <property type="evidence" value="ECO:0007669"/>
    <property type="project" value="UniProtKB-SubCell"/>
</dbReference>
<reference evidence="10" key="1">
    <citation type="submission" date="2018-09" db="EMBL/GenBank/DDBJ databases">
        <authorList>
            <person name="Tuo L."/>
        </authorList>
    </citation>
    <scope>NUCLEOTIDE SEQUENCE [LARGE SCALE GENOMIC DNA]</scope>
    <source>
        <strain evidence="10">M2BS4Y-1</strain>
    </source>
</reference>
<gene>
    <name evidence="9" type="ORF">D3218_07815</name>
</gene>
<dbReference type="InterPro" id="IPR058625">
    <property type="entry name" value="MdtA-like_BSH"/>
</dbReference>
<dbReference type="AlphaFoldDB" id="A0A3A1WJE1"/>
<dbReference type="InterPro" id="IPR006143">
    <property type="entry name" value="RND_pump_MFP"/>
</dbReference>
<evidence type="ECO:0000256" key="2">
    <source>
        <dbReference type="ARBA" id="ARBA00009477"/>
    </source>
</evidence>
<dbReference type="Gene3D" id="2.40.50.100">
    <property type="match status" value="1"/>
</dbReference>
<dbReference type="GO" id="GO:0022857">
    <property type="term" value="F:transmembrane transporter activity"/>
    <property type="evidence" value="ECO:0007669"/>
    <property type="project" value="InterPro"/>
</dbReference>
<feature type="signal peptide" evidence="4">
    <location>
        <begin position="1"/>
        <end position="22"/>
    </location>
</feature>
<dbReference type="Gene3D" id="2.40.420.20">
    <property type="match status" value="1"/>
</dbReference>
<dbReference type="SUPFAM" id="SSF111369">
    <property type="entry name" value="HlyD-like secretion proteins"/>
    <property type="match status" value="1"/>
</dbReference>
<dbReference type="OrthoDB" id="9816569at2"/>
<evidence type="ECO:0000256" key="4">
    <source>
        <dbReference type="SAM" id="SignalP"/>
    </source>
</evidence>
<dbReference type="Pfam" id="PF25944">
    <property type="entry name" value="Beta-barrel_RND"/>
    <property type="match status" value="1"/>
</dbReference>
<feature type="domain" description="Multidrug resistance protein MdtA-like beta-barrel" evidence="7">
    <location>
        <begin position="205"/>
        <end position="292"/>
    </location>
</feature>
<evidence type="ECO:0000259" key="5">
    <source>
        <dbReference type="Pfam" id="PF25876"/>
    </source>
</evidence>
<keyword evidence="10" id="KW-1185">Reference proteome</keyword>
<comment type="similarity">
    <text evidence="2">Belongs to the membrane fusion protein (MFP) (TC 8.A.1) family.</text>
</comment>
<dbReference type="Pfam" id="PF25917">
    <property type="entry name" value="BSH_RND"/>
    <property type="match status" value="1"/>
</dbReference>
<evidence type="ECO:0000256" key="3">
    <source>
        <dbReference type="SAM" id="MobiDB-lite"/>
    </source>
</evidence>
<evidence type="ECO:0000256" key="1">
    <source>
        <dbReference type="ARBA" id="ARBA00004196"/>
    </source>
</evidence>
<dbReference type="EMBL" id="QYRN01000004">
    <property type="protein sequence ID" value="RIY01269.1"/>
    <property type="molecule type" value="Genomic_DNA"/>
</dbReference>
<dbReference type="Proteomes" id="UP000265750">
    <property type="component" value="Unassembled WGS sequence"/>
</dbReference>
<dbReference type="GO" id="GO:0005886">
    <property type="term" value="C:plasma membrane"/>
    <property type="evidence" value="ECO:0007669"/>
    <property type="project" value="TreeGrafter"/>
</dbReference>
<dbReference type="FunFam" id="2.40.420.20:FF:000001">
    <property type="entry name" value="Efflux RND transporter periplasmic adaptor subunit"/>
    <property type="match status" value="1"/>
</dbReference>
<feature type="domain" description="Multidrug resistance protein MdtA-like alpha-helical hairpin" evidence="5">
    <location>
        <begin position="102"/>
        <end position="170"/>
    </location>
</feature>
<feature type="region of interest" description="Disordered" evidence="3">
    <location>
        <begin position="361"/>
        <end position="409"/>
    </location>
</feature>